<feature type="domain" description="DUF1285" evidence="2">
    <location>
        <begin position="41"/>
        <end position="107"/>
    </location>
</feature>
<sequence>MGEQERPQGRAEEREASAGAASGRLDALMAAVKATGGRGPAPVERWNPPDCGDMDMRIAADGTWFYMGTPIGRPALVRLFASVLTREDERYVLKTPVEKIGIRVDDTPFLAVEMAVDAGEGGAELVFRTNLDDLVRCGPGHDLRFVPGEGEGEVRPYVHVRHGLEARLTRAVFLDLVERGEVREADGIPMFGVASGAAFYPMMPASALDLAGQ</sequence>
<dbReference type="InterPro" id="IPR010707">
    <property type="entry name" value="DUF1285"/>
</dbReference>
<dbReference type="PIRSF" id="PIRSF029557">
    <property type="entry name" value="UCP029557"/>
    <property type="match status" value="1"/>
</dbReference>
<reference evidence="4" key="1">
    <citation type="journal article" date="2014" name="Int. J. Syst. Evol. Microbiol.">
        <title>Complete genome sequence of Corynebacterium casei LMG S-19264T (=DSM 44701T), isolated from a smear-ripened cheese.</title>
        <authorList>
            <consortium name="US DOE Joint Genome Institute (JGI-PGF)"/>
            <person name="Walter F."/>
            <person name="Albersmeier A."/>
            <person name="Kalinowski J."/>
            <person name="Ruckert C."/>
        </authorList>
    </citation>
    <scope>NUCLEOTIDE SEQUENCE</scope>
    <source>
        <strain evidence="4">CCM 7897</strain>
    </source>
</reference>
<protein>
    <recommendedName>
        <fullName evidence="6">DUF1285 domain-containing protein</fullName>
    </recommendedName>
</protein>
<accession>A0A917F5T8</accession>
<feature type="region of interest" description="Disordered" evidence="1">
    <location>
        <begin position="1"/>
        <end position="22"/>
    </location>
</feature>
<evidence type="ECO:0000256" key="1">
    <source>
        <dbReference type="SAM" id="MobiDB-lite"/>
    </source>
</evidence>
<reference evidence="4" key="2">
    <citation type="submission" date="2020-09" db="EMBL/GenBank/DDBJ databases">
        <authorList>
            <person name="Sun Q."/>
            <person name="Sedlacek I."/>
        </authorList>
    </citation>
    <scope>NUCLEOTIDE SEQUENCE</scope>
    <source>
        <strain evidence="4">CCM 7897</strain>
    </source>
</reference>
<dbReference type="RefSeq" id="WP_188575589.1">
    <property type="nucleotide sequence ID" value="NZ_BMCT01000001.1"/>
</dbReference>
<dbReference type="InterPro" id="IPR048342">
    <property type="entry name" value="DUF1285_C"/>
</dbReference>
<dbReference type="AlphaFoldDB" id="A0A917F5T8"/>
<dbReference type="Gene3D" id="2.30.270.10">
    <property type="entry name" value="duf1285 protein"/>
    <property type="match status" value="1"/>
</dbReference>
<gene>
    <name evidence="4" type="ORF">GCM10007301_07950</name>
</gene>
<comment type="caution">
    <text evidence="4">The sequence shown here is derived from an EMBL/GenBank/DDBJ whole genome shotgun (WGS) entry which is preliminary data.</text>
</comment>
<dbReference type="Gene3D" id="3.10.540.10">
    <property type="entry name" value="duf1285 like domain"/>
    <property type="match status" value="1"/>
</dbReference>
<evidence type="ECO:0000313" key="5">
    <source>
        <dbReference type="Proteomes" id="UP000606044"/>
    </source>
</evidence>
<evidence type="ECO:0000259" key="2">
    <source>
        <dbReference type="Pfam" id="PF06938"/>
    </source>
</evidence>
<keyword evidence="5" id="KW-1185">Reference proteome</keyword>
<dbReference type="Pfam" id="PF06938">
    <property type="entry name" value="DUF1285_N"/>
    <property type="match status" value="1"/>
</dbReference>
<dbReference type="Pfam" id="PF21028">
    <property type="entry name" value="DUF1285_C"/>
    <property type="match status" value="1"/>
</dbReference>
<feature type="domain" description="DUF1285" evidence="3">
    <location>
        <begin position="108"/>
        <end position="202"/>
    </location>
</feature>
<evidence type="ECO:0000259" key="3">
    <source>
        <dbReference type="Pfam" id="PF21028"/>
    </source>
</evidence>
<organism evidence="4 5">
    <name type="scientific">Azorhizobium oxalatiphilum</name>
    <dbReference type="NCBI Taxonomy" id="980631"/>
    <lineage>
        <taxon>Bacteria</taxon>
        <taxon>Pseudomonadati</taxon>
        <taxon>Pseudomonadota</taxon>
        <taxon>Alphaproteobacteria</taxon>
        <taxon>Hyphomicrobiales</taxon>
        <taxon>Xanthobacteraceae</taxon>
        <taxon>Azorhizobium</taxon>
    </lineage>
</organism>
<proteinExistence type="predicted"/>
<name>A0A917F5T8_9HYPH</name>
<feature type="compositionally biased region" description="Basic and acidic residues" evidence="1">
    <location>
        <begin position="1"/>
        <end position="16"/>
    </location>
</feature>
<dbReference type="EMBL" id="BMCT01000001">
    <property type="protein sequence ID" value="GGF50964.1"/>
    <property type="molecule type" value="Genomic_DNA"/>
</dbReference>
<dbReference type="InterPro" id="IPR048341">
    <property type="entry name" value="DUF1285_N"/>
</dbReference>
<dbReference type="InterPro" id="IPR023361">
    <property type="entry name" value="DUF1285_beta_roll_sf"/>
</dbReference>
<evidence type="ECO:0000313" key="4">
    <source>
        <dbReference type="EMBL" id="GGF50964.1"/>
    </source>
</evidence>
<evidence type="ECO:0008006" key="6">
    <source>
        <dbReference type="Google" id="ProtNLM"/>
    </source>
</evidence>
<dbReference type="Proteomes" id="UP000606044">
    <property type="component" value="Unassembled WGS sequence"/>
</dbReference>